<proteinExistence type="inferred from homology"/>
<dbReference type="InterPro" id="IPR024607">
    <property type="entry name" value="Sulfatase_CS"/>
</dbReference>
<dbReference type="PANTHER" id="PTHR45953:SF1">
    <property type="entry name" value="IDURONATE 2-SULFATASE"/>
    <property type="match status" value="1"/>
</dbReference>
<dbReference type="Pfam" id="PF00884">
    <property type="entry name" value="Sulfatase"/>
    <property type="match status" value="1"/>
</dbReference>
<dbReference type="SUPFAM" id="SSF53649">
    <property type="entry name" value="Alkaline phosphatase-like"/>
    <property type="match status" value="1"/>
</dbReference>
<feature type="domain" description="Sulfatase N-terminal" evidence="4">
    <location>
        <begin position="6"/>
        <end position="347"/>
    </location>
</feature>
<dbReference type="EMBL" id="REFZ01000005">
    <property type="protein sequence ID" value="RQH00778.1"/>
    <property type="molecule type" value="Genomic_DNA"/>
</dbReference>
<dbReference type="Proteomes" id="UP000281431">
    <property type="component" value="Unassembled WGS sequence"/>
</dbReference>
<dbReference type="GO" id="GO:0046872">
    <property type="term" value="F:metal ion binding"/>
    <property type="evidence" value="ECO:0007669"/>
    <property type="project" value="UniProtKB-KW"/>
</dbReference>
<keyword evidence="2" id="KW-0479">Metal-binding</keyword>
<dbReference type="PANTHER" id="PTHR45953">
    <property type="entry name" value="IDURONATE 2-SULFATASE"/>
    <property type="match status" value="1"/>
</dbReference>
<name>A0A3N6MDE7_NATCH</name>
<keyword evidence="3" id="KW-0378">Hydrolase</keyword>
<dbReference type="AlphaFoldDB" id="A0A3N6MDE7"/>
<comment type="caution">
    <text evidence="5">The sequence shown here is derived from an EMBL/GenBank/DDBJ whole genome shotgun (WGS) entry which is preliminary data.</text>
</comment>
<evidence type="ECO:0000313" key="5">
    <source>
        <dbReference type="EMBL" id="RQH00778.1"/>
    </source>
</evidence>
<dbReference type="PROSITE" id="PS00149">
    <property type="entry name" value="SULFATASE_2"/>
    <property type="match status" value="1"/>
</dbReference>
<evidence type="ECO:0000256" key="3">
    <source>
        <dbReference type="ARBA" id="ARBA00022801"/>
    </source>
</evidence>
<dbReference type="OrthoDB" id="3164at2157"/>
<dbReference type="GO" id="GO:0005737">
    <property type="term" value="C:cytoplasm"/>
    <property type="evidence" value="ECO:0007669"/>
    <property type="project" value="TreeGrafter"/>
</dbReference>
<comment type="similarity">
    <text evidence="1">Belongs to the sulfatase family.</text>
</comment>
<organism evidence="5 6">
    <name type="scientific">Natrarchaeobius chitinivorans</name>
    <dbReference type="NCBI Taxonomy" id="1679083"/>
    <lineage>
        <taxon>Archaea</taxon>
        <taxon>Methanobacteriati</taxon>
        <taxon>Methanobacteriota</taxon>
        <taxon>Stenosarchaea group</taxon>
        <taxon>Halobacteria</taxon>
        <taxon>Halobacteriales</taxon>
        <taxon>Natrialbaceae</taxon>
        <taxon>Natrarchaeobius</taxon>
    </lineage>
</organism>
<gene>
    <name evidence="5" type="ORF">EA472_09060</name>
</gene>
<evidence type="ECO:0000256" key="2">
    <source>
        <dbReference type="ARBA" id="ARBA00022723"/>
    </source>
</evidence>
<dbReference type="GO" id="GO:0008484">
    <property type="term" value="F:sulfuric ester hydrolase activity"/>
    <property type="evidence" value="ECO:0007669"/>
    <property type="project" value="TreeGrafter"/>
</dbReference>
<protein>
    <submittedName>
        <fullName evidence="5">DUF229 domain-containing protein</fullName>
    </submittedName>
</protein>
<dbReference type="InterPro" id="IPR017850">
    <property type="entry name" value="Alkaline_phosphatase_core_sf"/>
</dbReference>
<evidence type="ECO:0000259" key="4">
    <source>
        <dbReference type="Pfam" id="PF00884"/>
    </source>
</evidence>
<keyword evidence="6" id="KW-1185">Reference proteome</keyword>
<sequence>MSDDKPNVLFLLSDQHNYRCVSHRKEDGHPVRTPAIDSLATNGVYYSEAYTPSPLCVPARYCLLTGRHAPRASAWGHSYVLPPALETIPETFSDDGYETCLVGKMHLGGNRQYAGFDHRPYGDLTGKAGHQHEPPGPNNVNLTSYVNDVGVSEIPESMTQERRVNEESIAFLREHRASDPDRPWFLCASFCRPHWPRRAPKRFIDRYDAETVPRPDAVDGDASDHPLTNYLRNRYGTAEMTFDESMEARASYFACVDFVDEVIKDLLTTLENDGLLENTIVVYTSDHGDMIGEYSSWDKHIWHDESTRVPLSIQLPEHRSNGLPAKQVSTPVSLIDLYPTLCGLTNVARPNGLDGHDLSESIRSGEEPDREPVYVDYLTPLSNDDMEYRMIRDGRYKYVKFRTLSDFFFDLENDPHERTNILDDAGGKRASIRDQLSAAIEESLDFEAAVSSRQKADNLIGEHKLGCPEGTGNAYHLDSGRIVDADTPLYHPHVLAEDPNEVYDDYPYEVDSGSFANGDGLDW</sequence>
<dbReference type="Gene3D" id="3.40.720.10">
    <property type="entry name" value="Alkaline Phosphatase, subunit A"/>
    <property type="match status" value="1"/>
</dbReference>
<accession>A0A3N6MDE7</accession>
<evidence type="ECO:0000256" key="1">
    <source>
        <dbReference type="ARBA" id="ARBA00008779"/>
    </source>
</evidence>
<dbReference type="InterPro" id="IPR000917">
    <property type="entry name" value="Sulfatase_N"/>
</dbReference>
<evidence type="ECO:0000313" key="6">
    <source>
        <dbReference type="Proteomes" id="UP000281431"/>
    </source>
</evidence>
<reference evidence="5 6" key="1">
    <citation type="submission" date="2018-10" db="EMBL/GenBank/DDBJ databases">
        <title>Natrarchaeobius chitinivorans gen. nov., sp. nov., and Natrarchaeobius haloalkaliphilus sp. nov., alkaliphilic, chitin-utilizing haloarchaea from hypersaline alkaline lakes.</title>
        <authorList>
            <person name="Sorokin D.Y."/>
            <person name="Elcheninov A.G."/>
            <person name="Kostrikina N.A."/>
            <person name="Bale N.J."/>
            <person name="Sinninghe Damste J.S."/>
            <person name="Khijniak T.V."/>
            <person name="Kublanov I.V."/>
            <person name="Toshchakov S.V."/>
        </authorList>
    </citation>
    <scope>NUCLEOTIDE SEQUENCE [LARGE SCALE GENOMIC DNA]</scope>
    <source>
        <strain evidence="5 6">AArcht7</strain>
    </source>
</reference>